<organism evidence="1 2">
    <name type="scientific">Solanum commersonii</name>
    <name type="common">Commerson's wild potato</name>
    <name type="synonym">Commerson's nightshade</name>
    <dbReference type="NCBI Taxonomy" id="4109"/>
    <lineage>
        <taxon>Eukaryota</taxon>
        <taxon>Viridiplantae</taxon>
        <taxon>Streptophyta</taxon>
        <taxon>Embryophyta</taxon>
        <taxon>Tracheophyta</taxon>
        <taxon>Spermatophyta</taxon>
        <taxon>Magnoliopsida</taxon>
        <taxon>eudicotyledons</taxon>
        <taxon>Gunneridae</taxon>
        <taxon>Pentapetalae</taxon>
        <taxon>asterids</taxon>
        <taxon>lamiids</taxon>
        <taxon>Solanales</taxon>
        <taxon>Solanaceae</taxon>
        <taxon>Solanoideae</taxon>
        <taxon>Solaneae</taxon>
        <taxon>Solanum</taxon>
    </lineage>
</organism>
<keyword evidence="2" id="KW-1185">Reference proteome</keyword>
<sequence length="80" mass="9087">MASPFKALESDATLTLTNKNIMHNFIHTFARIFQSTFVSTFSRSQSRAFMFVRLRALFKSSVLIETETQICEGTATFNSI</sequence>
<name>A0A9J5XQ79_SOLCO</name>
<evidence type="ECO:0000313" key="2">
    <source>
        <dbReference type="Proteomes" id="UP000824120"/>
    </source>
</evidence>
<dbReference type="AlphaFoldDB" id="A0A9J5XQ79"/>
<dbReference type="Proteomes" id="UP000824120">
    <property type="component" value="Chromosome 8"/>
</dbReference>
<proteinExistence type="predicted"/>
<reference evidence="1 2" key="1">
    <citation type="submission" date="2020-09" db="EMBL/GenBank/DDBJ databases">
        <title>De no assembly of potato wild relative species, Solanum commersonii.</title>
        <authorList>
            <person name="Cho K."/>
        </authorList>
    </citation>
    <scope>NUCLEOTIDE SEQUENCE [LARGE SCALE GENOMIC DNA]</scope>
    <source>
        <strain evidence="1">LZ3.2</strain>
        <tissue evidence="1">Leaf</tissue>
    </source>
</reference>
<dbReference type="EMBL" id="JACXVP010000008">
    <property type="protein sequence ID" value="KAG5589946.1"/>
    <property type="molecule type" value="Genomic_DNA"/>
</dbReference>
<accession>A0A9J5XQ79</accession>
<evidence type="ECO:0000313" key="1">
    <source>
        <dbReference type="EMBL" id="KAG5589946.1"/>
    </source>
</evidence>
<protein>
    <submittedName>
        <fullName evidence="1">Uncharacterized protein</fullName>
    </submittedName>
</protein>
<comment type="caution">
    <text evidence="1">The sequence shown here is derived from an EMBL/GenBank/DDBJ whole genome shotgun (WGS) entry which is preliminary data.</text>
</comment>
<gene>
    <name evidence="1" type="ORF">H5410_040460</name>
</gene>